<protein>
    <recommendedName>
        <fullName evidence="1">Mixed lineage kinase domain-containing protein</fullName>
    </recommendedName>
</protein>
<comment type="caution">
    <text evidence="2">The sequence shown here is derived from an EMBL/GenBank/DDBJ whole genome shotgun (WGS) entry which is preliminary data.</text>
</comment>
<dbReference type="InterPro" id="IPR059179">
    <property type="entry name" value="MLKL-like_MCAfunc"/>
</dbReference>
<sequence length="231" mass="25311">MTCTLGFRTLGQAAANRNSLNVSWVLDQLPLVQKFSLVPFQPQLTASLSPQLNMDLIRRATGPYTSVEDSVLNLCFTIFRTIENVKVSRERCNEISDRVRSLERLVLTIKQKGAGENSAMVTATLRELCVTLDSVANEMEKLSKTSAIKNAMKSKSQEDKFWKMNRTLTDVLHVLSGTVNIEQGNALYKTPAPPANPVAPAPMNNPSPTAPVAMYNPPAPINNPSPMAPTN</sequence>
<evidence type="ECO:0000313" key="3">
    <source>
        <dbReference type="Proteomes" id="UP000327493"/>
    </source>
</evidence>
<organism evidence="2 3">
    <name type="scientific">Etheostoma spectabile</name>
    <name type="common">orangethroat darter</name>
    <dbReference type="NCBI Taxonomy" id="54343"/>
    <lineage>
        <taxon>Eukaryota</taxon>
        <taxon>Metazoa</taxon>
        <taxon>Chordata</taxon>
        <taxon>Craniata</taxon>
        <taxon>Vertebrata</taxon>
        <taxon>Euteleostomi</taxon>
        <taxon>Actinopterygii</taxon>
        <taxon>Neopterygii</taxon>
        <taxon>Teleostei</taxon>
        <taxon>Neoteleostei</taxon>
        <taxon>Acanthomorphata</taxon>
        <taxon>Eupercaria</taxon>
        <taxon>Perciformes</taxon>
        <taxon>Percoidei</taxon>
        <taxon>Percidae</taxon>
        <taxon>Etheostomatinae</taxon>
        <taxon>Etheostoma</taxon>
    </lineage>
</organism>
<dbReference type="CDD" id="cd21037">
    <property type="entry name" value="MLKL_NTD"/>
    <property type="match status" value="1"/>
</dbReference>
<reference evidence="2 3" key="1">
    <citation type="submission" date="2019-08" db="EMBL/GenBank/DDBJ databases">
        <title>A chromosome-level genome assembly, high-density linkage maps, and genome scans reveal the genomic architecture of hybrid incompatibilities underlying speciation via character displacement in darters (Percidae: Etheostominae).</title>
        <authorList>
            <person name="Moran R.L."/>
            <person name="Catchen J.M."/>
            <person name="Fuller R.C."/>
        </authorList>
    </citation>
    <scope>NUCLEOTIDE SEQUENCE [LARGE SCALE GENOMIC DNA]</scope>
    <source>
        <strain evidence="2">EspeVRDwgs_2016</strain>
        <tissue evidence="2">Muscle</tissue>
    </source>
</reference>
<dbReference type="InterPro" id="IPR036537">
    <property type="entry name" value="Adaptor_Cbl_N_dom_sf"/>
</dbReference>
<feature type="domain" description="Mixed lineage kinase" evidence="1">
    <location>
        <begin position="70"/>
        <end position="189"/>
    </location>
</feature>
<dbReference type="Proteomes" id="UP000327493">
    <property type="component" value="Chromosome 8"/>
</dbReference>
<proteinExistence type="predicted"/>
<keyword evidence="3" id="KW-1185">Reference proteome</keyword>
<dbReference type="GO" id="GO:0007166">
    <property type="term" value="P:cell surface receptor signaling pathway"/>
    <property type="evidence" value="ECO:0007669"/>
    <property type="project" value="InterPro"/>
</dbReference>
<accession>A0A5J5D6T2</accession>
<feature type="non-terminal residue" evidence="2">
    <location>
        <position position="231"/>
    </location>
</feature>
<gene>
    <name evidence="2" type="ORF">FQN60_014362</name>
</gene>
<evidence type="ECO:0000259" key="1">
    <source>
        <dbReference type="Pfam" id="PF22215"/>
    </source>
</evidence>
<dbReference type="AlphaFoldDB" id="A0A5J5D6T2"/>
<dbReference type="Gene3D" id="1.20.930.20">
    <property type="entry name" value="Adaptor protein Cbl, N-terminal domain"/>
    <property type="match status" value="1"/>
</dbReference>
<name>A0A5J5D6T2_9PERO</name>
<evidence type="ECO:0000313" key="2">
    <source>
        <dbReference type="EMBL" id="KAA8590428.1"/>
    </source>
</evidence>
<dbReference type="InterPro" id="IPR054000">
    <property type="entry name" value="MLKL_N"/>
</dbReference>
<dbReference type="Pfam" id="PF22215">
    <property type="entry name" value="MLKL_N"/>
    <property type="match status" value="1"/>
</dbReference>
<dbReference type="EMBL" id="VOFY01000008">
    <property type="protein sequence ID" value="KAA8590428.1"/>
    <property type="molecule type" value="Genomic_DNA"/>
</dbReference>